<name>A0A9P9DKB9_9PLEO</name>
<feature type="chain" id="PRO_5040258993" evidence="1">
    <location>
        <begin position="18"/>
        <end position="97"/>
    </location>
</feature>
<protein>
    <submittedName>
        <fullName evidence="2">Uncharacterized protein</fullName>
    </submittedName>
</protein>
<dbReference type="Proteomes" id="UP000700596">
    <property type="component" value="Unassembled WGS sequence"/>
</dbReference>
<comment type="caution">
    <text evidence="2">The sequence shown here is derived from an EMBL/GenBank/DDBJ whole genome shotgun (WGS) entry which is preliminary data.</text>
</comment>
<keyword evidence="1" id="KW-0732">Signal</keyword>
<organism evidence="2 3">
    <name type="scientific">Dendryphion nanum</name>
    <dbReference type="NCBI Taxonomy" id="256645"/>
    <lineage>
        <taxon>Eukaryota</taxon>
        <taxon>Fungi</taxon>
        <taxon>Dikarya</taxon>
        <taxon>Ascomycota</taxon>
        <taxon>Pezizomycotina</taxon>
        <taxon>Dothideomycetes</taxon>
        <taxon>Pleosporomycetidae</taxon>
        <taxon>Pleosporales</taxon>
        <taxon>Torulaceae</taxon>
        <taxon>Dendryphion</taxon>
    </lineage>
</organism>
<evidence type="ECO:0000256" key="1">
    <source>
        <dbReference type="SAM" id="SignalP"/>
    </source>
</evidence>
<dbReference type="EMBL" id="JAGMWT010000009">
    <property type="protein sequence ID" value="KAH7122280.1"/>
    <property type="molecule type" value="Genomic_DNA"/>
</dbReference>
<reference evidence="2" key="1">
    <citation type="journal article" date="2021" name="Nat. Commun.">
        <title>Genetic determinants of endophytism in the Arabidopsis root mycobiome.</title>
        <authorList>
            <person name="Mesny F."/>
            <person name="Miyauchi S."/>
            <person name="Thiergart T."/>
            <person name="Pickel B."/>
            <person name="Atanasova L."/>
            <person name="Karlsson M."/>
            <person name="Huettel B."/>
            <person name="Barry K.W."/>
            <person name="Haridas S."/>
            <person name="Chen C."/>
            <person name="Bauer D."/>
            <person name="Andreopoulos W."/>
            <person name="Pangilinan J."/>
            <person name="LaButti K."/>
            <person name="Riley R."/>
            <person name="Lipzen A."/>
            <person name="Clum A."/>
            <person name="Drula E."/>
            <person name="Henrissat B."/>
            <person name="Kohler A."/>
            <person name="Grigoriev I.V."/>
            <person name="Martin F.M."/>
            <person name="Hacquard S."/>
        </authorList>
    </citation>
    <scope>NUCLEOTIDE SEQUENCE</scope>
    <source>
        <strain evidence="2">MPI-CAGE-CH-0243</strain>
    </source>
</reference>
<proteinExistence type="predicted"/>
<evidence type="ECO:0000313" key="3">
    <source>
        <dbReference type="Proteomes" id="UP000700596"/>
    </source>
</evidence>
<keyword evidence="3" id="KW-1185">Reference proteome</keyword>
<accession>A0A9P9DKB9</accession>
<feature type="signal peptide" evidence="1">
    <location>
        <begin position="1"/>
        <end position="17"/>
    </location>
</feature>
<evidence type="ECO:0000313" key="2">
    <source>
        <dbReference type="EMBL" id="KAH7122280.1"/>
    </source>
</evidence>
<gene>
    <name evidence="2" type="ORF">B0J11DRAFT_531074</name>
</gene>
<sequence>MHYYVILTSLLAATVMANPILEAKSTQVERKVCQEQCGLTPINCAKGLESEKIGDCWQCCKTQVKVCQMMCGLQPLQCGKGLVNEKFGSCWQCCGYF</sequence>
<dbReference type="AlphaFoldDB" id="A0A9P9DKB9"/>